<dbReference type="EnsemblPlants" id="Kaladp0050s0210.1.v1.1">
    <property type="protein sequence ID" value="Kaladp0050s0210.1.v1.1"/>
    <property type="gene ID" value="Kaladp0050s0210.v1.1"/>
</dbReference>
<dbReference type="Proteomes" id="UP000594263">
    <property type="component" value="Unplaced"/>
</dbReference>
<keyword evidence="8" id="KW-1185">Reference proteome</keyword>
<evidence type="ECO:0000313" key="7">
    <source>
        <dbReference type="EnsemblPlants" id="Kaladp0050s0210.1.v1.1"/>
    </source>
</evidence>
<dbReference type="AlphaFoldDB" id="A0A7N0ZXS8"/>
<protein>
    <recommendedName>
        <fullName evidence="9">Cytochrome P450</fullName>
    </recommendedName>
</protein>
<evidence type="ECO:0000256" key="6">
    <source>
        <dbReference type="RuleBase" id="RU000461"/>
    </source>
</evidence>
<dbReference type="FunFam" id="1.10.630.10:FF:000007">
    <property type="entry name" value="Cytochrome P450 76C4"/>
    <property type="match status" value="1"/>
</dbReference>
<evidence type="ECO:0000256" key="4">
    <source>
        <dbReference type="ARBA" id="ARBA00023004"/>
    </source>
</evidence>
<sequence length="499" mass="55921">MDYLTFILSLLFIANLLYVAKTIKLGFSNLPPGPRPLPIIGNLHQLGPKPHKSLANLARTHGPIMRLELGQVTTVVISSASAARLVLQKQDHSLANRFPPDSSSSCGHDRHSVVWKNLSQKWRELRRICNAEIFSSQKMEAYGYLRVKRVEELVAEIRRSAEVGEPVLIGEVSFKTLLNLLSRMILSVDLDDGGSEAASREFKASFRAMMDLLGMPNLVDYFPWLRVIDPQRIRARLVVHFEKMLGFFDDLVAQRLAQRSAQGPVSEHKDVLDTLVNIMVQSNGEFTRTDIGHLLLDLIVAGTDTTSSTIEWAMTELLKSPETMSKAKAELEQVATKGKPISESDVPRLPYLHAIVKETLRLHPAAPLLIPRKTLDSVDLNGFTIPKGTQIVVNAWAVQRDPATWEDPERFKPERFLNSDVDFRGGSFELIPFGGGRRICPGLPLASKMMPLILGSLLNAFDWRLEEGLRIEDIDMDDKFGLTLVKTRPLRLIPVVELF</sequence>
<evidence type="ECO:0000256" key="3">
    <source>
        <dbReference type="ARBA" id="ARBA00023002"/>
    </source>
</evidence>
<reference evidence="7" key="1">
    <citation type="submission" date="2021-01" db="UniProtKB">
        <authorList>
            <consortium name="EnsemblPlants"/>
        </authorList>
    </citation>
    <scope>IDENTIFICATION</scope>
</reference>
<evidence type="ECO:0000313" key="8">
    <source>
        <dbReference type="Proteomes" id="UP000594263"/>
    </source>
</evidence>
<dbReference type="CDD" id="cd11073">
    <property type="entry name" value="CYP76-like"/>
    <property type="match status" value="1"/>
</dbReference>
<organism evidence="7 8">
    <name type="scientific">Kalanchoe fedtschenkoi</name>
    <name type="common">Lavender scallops</name>
    <name type="synonym">South American air plant</name>
    <dbReference type="NCBI Taxonomy" id="63787"/>
    <lineage>
        <taxon>Eukaryota</taxon>
        <taxon>Viridiplantae</taxon>
        <taxon>Streptophyta</taxon>
        <taxon>Embryophyta</taxon>
        <taxon>Tracheophyta</taxon>
        <taxon>Spermatophyta</taxon>
        <taxon>Magnoliopsida</taxon>
        <taxon>eudicotyledons</taxon>
        <taxon>Gunneridae</taxon>
        <taxon>Pentapetalae</taxon>
        <taxon>Saxifragales</taxon>
        <taxon>Crassulaceae</taxon>
        <taxon>Kalanchoe</taxon>
    </lineage>
</organism>
<dbReference type="PROSITE" id="PS00086">
    <property type="entry name" value="CYTOCHROME_P450"/>
    <property type="match status" value="1"/>
</dbReference>
<feature type="binding site" description="axial binding residue" evidence="5">
    <location>
        <position position="440"/>
    </location>
    <ligand>
        <name>heme</name>
        <dbReference type="ChEBI" id="CHEBI:30413"/>
    </ligand>
    <ligandPart>
        <name>Fe</name>
        <dbReference type="ChEBI" id="CHEBI:18248"/>
    </ligandPart>
</feature>
<dbReference type="PANTHER" id="PTHR47950">
    <property type="entry name" value="CYTOCHROME P450, FAMILY 76, SUBFAMILY C, POLYPEPTIDE 5-RELATED"/>
    <property type="match status" value="1"/>
</dbReference>
<dbReference type="GO" id="GO:0016705">
    <property type="term" value="F:oxidoreductase activity, acting on paired donors, with incorporation or reduction of molecular oxygen"/>
    <property type="evidence" value="ECO:0007669"/>
    <property type="project" value="InterPro"/>
</dbReference>
<keyword evidence="5 6" id="KW-0349">Heme</keyword>
<dbReference type="SUPFAM" id="SSF48264">
    <property type="entry name" value="Cytochrome P450"/>
    <property type="match status" value="1"/>
</dbReference>
<dbReference type="Gramene" id="Kaladp0050s0210.1.v1.1">
    <property type="protein sequence ID" value="Kaladp0050s0210.1.v1.1"/>
    <property type="gene ID" value="Kaladp0050s0210.v1.1"/>
</dbReference>
<keyword evidence="4 5" id="KW-0408">Iron</keyword>
<dbReference type="Pfam" id="PF00067">
    <property type="entry name" value="p450"/>
    <property type="match status" value="1"/>
</dbReference>
<dbReference type="GO" id="GO:0020037">
    <property type="term" value="F:heme binding"/>
    <property type="evidence" value="ECO:0007669"/>
    <property type="project" value="InterPro"/>
</dbReference>
<dbReference type="Gene3D" id="1.10.630.10">
    <property type="entry name" value="Cytochrome P450"/>
    <property type="match status" value="1"/>
</dbReference>
<dbReference type="InterPro" id="IPR017972">
    <property type="entry name" value="Cyt_P450_CS"/>
</dbReference>
<evidence type="ECO:0000256" key="2">
    <source>
        <dbReference type="ARBA" id="ARBA00022723"/>
    </source>
</evidence>
<dbReference type="OMA" id="KVSNTHI"/>
<dbReference type="GO" id="GO:0004497">
    <property type="term" value="F:monooxygenase activity"/>
    <property type="evidence" value="ECO:0007669"/>
    <property type="project" value="UniProtKB-KW"/>
</dbReference>
<evidence type="ECO:0008006" key="9">
    <source>
        <dbReference type="Google" id="ProtNLM"/>
    </source>
</evidence>
<keyword evidence="2 5" id="KW-0479">Metal-binding</keyword>
<evidence type="ECO:0000256" key="1">
    <source>
        <dbReference type="ARBA" id="ARBA00010617"/>
    </source>
</evidence>
<dbReference type="InterPro" id="IPR002401">
    <property type="entry name" value="Cyt_P450_E_grp-I"/>
</dbReference>
<comment type="cofactor">
    <cofactor evidence="5">
        <name>heme</name>
        <dbReference type="ChEBI" id="CHEBI:30413"/>
    </cofactor>
</comment>
<dbReference type="InterPro" id="IPR036396">
    <property type="entry name" value="Cyt_P450_sf"/>
</dbReference>
<dbReference type="PRINTS" id="PR00463">
    <property type="entry name" value="EP450I"/>
</dbReference>
<comment type="similarity">
    <text evidence="1 6">Belongs to the cytochrome P450 family.</text>
</comment>
<dbReference type="InterPro" id="IPR001128">
    <property type="entry name" value="Cyt_P450"/>
</dbReference>
<name>A0A7N0ZXS8_KALFE</name>
<evidence type="ECO:0000256" key="5">
    <source>
        <dbReference type="PIRSR" id="PIRSR602401-1"/>
    </source>
</evidence>
<accession>A0A7N0ZXS8</accession>
<keyword evidence="6" id="KW-0503">Monooxygenase</keyword>
<keyword evidence="3 6" id="KW-0560">Oxidoreductase</keyword>
<dbReference type="PRINTS" id="PR00385">
    <property type="entry name" value="P450"/>
</dbReference>
<dbReference type="PANTHER" id="PTHR47950:SF48">
    <property type="entry name" value="CYTOCHROME P450 FAMILY PROTEIN, EXPRESSED"/>
    <property type="match status" value="1"/>
</dbReference>
<proteinExistence type="inferred from homology"/>
<dbReference type="GO" id="GO:0005506">
    <property type="term" value="F:iron ion binding"/>
    <property type="evidence" value="ECO:0007669"/>
    <property type="project" value="InterPro"/>
</dbReference>